<evidence type="ECO:0000259" key="1">
    <source>
        <dbReference type="Pfam" id="PF03925"/>
    </source>
</evidence>
<dbReference type="OrthoDB" id="5591069at2"/>
<protein>
    <recommendedName>
        <fullName evidence="1">Replication modulator SeqA C-terminal DNA-binding domain-containing protein</fullName>
    </recommendedName>
</protein>
<dbReference type="RefSeq" id="WP_089073447.1">
    <property type="nucleotide sequence ID" value="NZ_CP022355.1"/>
</dbReference>
<proteinExistence type="predicted"/>
<evidence type="ECO:0000313" key="2">
    <source>
        <dbReference type="EMBL" id="ASK78539.1"/>
    </source>
</evidence>
<dbReference type="KEGG" id="pmai:CF386_05725"/>
<dbReference type="Proteomes" id="UP000242175">
    <property type="component" value="Chromosome large"/>
</dbReference>
<dbReference type="Gene3D" id="1.20.1380.10">
    <property type="entry name" value="Replication modulator SeqA, C-terminal DNA-binding domain"/>
    <property type="match status" value="1"/>
</dbReference>
<feature type="domain" description="Replication modulator SeqA C-terminal DNA-binding" evidence="1">
    <location>
        <begin position="1"/>
        <end position="85"/>
    </location>
</feature>
<organism evidence="2 3">
    <name type="scientific">Paraphotobacterium marinum</name>
    <dbReference type="NCBI Taxonomy" id="1755811"/>
    <lineage>
        <taxon>Bacteria</taxon>
        <taxon>Pseudomonadati</taxon>
        <taxon>Pseudomonadota</taxon>
        <taxon>Gammaproteobacteria</taxon>
        <taxon>Vibrionales</taxon>
        <taxon>Vibrionaceae</taxon>
        <taxon>Paraphotobacterium</taxon>
    </lineage>
</organism>
<accession>A0A220VDW5</accession>
<dbReference type="InterPro" id="IPR026577">
    <property type="entry name" value="SeqA_DNA-bd_C"/>
</dbReference>
<dbReference type="SUPFAM" id="SSF82808">
    <property type="entry name" value="Replication modulator SeqA, C-terminal DNA-binding domain"/>
    <property type="match status" value="1"/>
</dbReference>
<dbReference type="Pfam" id="PF03925">
    <property type="entry name" value="SeqA"/>
    <property type="match status" value="1"/>
</dbReference>
<dbReference type="AlphaFoldDB" id="A0A220VDW5"/>
<dbReference type="InterPro" id="IPR036835">
    <property type="entry name" value="SeqA_DNA-bd_C_sf"/>
</dbReference>
<name>A0A220VDW5_9GAMM</name>
<dbReference type="EMBL" id="CP022355">
    <property type="protein sequence ID" value="ASK78539.1"/>
    <property type="molecule type" value="Genomic_DNA"/>
</dbReference>
<keyword evidence="3" id="KW-1185">Reference proteome</keyword>
<reference evidence="2 3" key="1">
    <citation type="journal article" date="2016" name="Int. J. Syst. Evol. Microbiol.">
        <title>Paraphotobacterium marinum gen. nov., sp. nov., a member of the family Vibrionaceae, isolated from surface seawater.</title>
        <authorList>
            <person name="Huang Z."/>
            <person name="Dong C."/>
            <person name="Shao Z."/>
        </authorList>
    </citation>
    <scope>NUCLEOTIDE SEQUENCE [LARGE SCALE GENOMIC DNA]</scope>
    <source>
        <strain evidence="2 3">NSCS20N07D</strain>
    </source>
</reference>
<dbReference type="GO" id="GO:0003677">
    <property type="term" value="F:DNA binding"/>
    <property type="evidence" value="ECO:0007669"/>
    <property type="project" value="InterPro"/>
</dbReference>
<evidence type="ECO:0000313" key="3">
    <source>
        <dbReference type="Proteomes" id="UP000242175"/>
    </source>
</evidence>
<sequence length="88" mass="10397">MIILSQLYLVDSQRFKNVEVRGRSRLYLSPSKELLIKSGTNTRPKQIPRTSFWIITNTNTERKKQIIEDVMQQMDFKKLTIESVIQII</sequence>
<gene>
    <name evidence="2" type="ORF">CF386_05725</name>
</gene>